<keyword evidence="5" id="KW-0482">Metalloprotease</keyword>
<name>A0A1M5XHK2_9FLAO</name>
<evidence type="ECO:0000313" key="12">
    <source>
        <dbReference type="Proteomes" id="UP000290037"/>
    </source>
</evidence>
<dbReference type="AlphaFoldDB" id="A0A1M5XHK2"/>
<dbReference type="Pfam" id="PF00675">
    <property type="entry name" value="Peptidase_M16"/>
    <property type="match status" value="2"/>
</dbReference>
<gene>
    <name evidence="9" type="ORF">DSM01_791</name>
    <name evidence="10" type="ORF">SAMN04487999_1497</name>
</gene>
<feature type="chain" id="PRO_5012047924" evidence="6">
    <location>
        <begin position="24"/>
        <end position="956"/>
    </location>
</feature>
<reference evidence="11" key="2">
    <citation type="submission" date="2016-11" db="EMBL/GenBank/DDBJ databases">
        <authorList>
            <person name="Varghese N."/>
            <person name="Submissions S."/>
        </authorList>
    </citation>
    <scope>NUCLEOTIDE SEQUENCE [LARGE SCALE GENOMIC DNA]</scope>
    <source>
        <strain evidence="11">DSM 19859</strain>
    </source>
</reference>
<dbReference type="InterPro" id="IPR011765">
    <property type="entry name" value="Pept_M16_N"/>
</dbReference>
<dbReference type="Pfam" id="PF05193">
    <property type="entry name" value="Peptidase_M16_C"/>
    <property type="match status" value="2"/>
</dbReference>
<feature type="domain" description="Peptidase M16 N-terminal" evidence="7">
    <location>
        <begin position="53"/>
        <end position="177"/>
    </location>
</feature>
<evidence type="ECO:0000256" key="2">
    <source>
        <dbReference type="ARBA" id="ARBA00022670"/>
    </source>
</evidence>
<dbReference type="STRING" id="573501.SAMN04487999_1497"/>
<evidence type="ECO:0000313" key="9">
    <source>
        <dbReference type="EMBL" id="RXG30043.1"/>
    </source>
</evidence>
<dbReference type="InterPro" id="IPR007863">
    <property type="entry name" value="Peptidase_M16_C"/>
</dbReference>
<keyword evidence="3" id="KW-0378">Hydrolase</keyword>
<dbReference type="EMBL" id="QOVN01000002">
    <property type="protein sequence ID" value="RXG30043.1"/>
    <property type="molecule type" value="Genomic_DNA"/>
</dbReference>
<keyword evidence="12" id="KW-1185">Reference proteome</keyword>
<keyword evidence="6" id="KW-0732">Signal</keyword>
<dbReference type="OrthoDB" id="9811314at2"/>
<dbReference type="PROSITE" id="PS51257">
    <property type="entry name" value="PROKAR_LIPOPROTEIN"/>
    <property type="match status" value="1"/>
</dbReference>
<sequence length="956" mass="107389">MIKTRWTPMALLLSLFVATFISCDDKKAGDNDVAEAKLSIDYEKYELENGLNVVLHQDKSDPIVSVAIQYGVGSNREKKGRTGFAHLFEHMLFQESENVPQDQFFKTIQDAGGTLNGGTWQDGTVYYEVVPNNALETVLWLESDRMGFLINTVTESAFANQQEVVQNEKRQRVDNNPYGHTSWVIDKNLFPDGHPYSWQVIGELEDLQNATVEDVKEFYDKFYGPNNATLVIAGDFEEGKAKELVEKYFGEIKKRQEVEPLPVQNVTLDETKRFYHEDNFATAPQLNMVWPTVEQYTDDAYALDFLGEILSDGKKAPLYRVLVEDMELASQPYAWNGSDQIAGKFRISVTANSGVDLDSVETGINKAFALFEKEGVKAEDIERIKAGLETDFYNGISSVLGKSFQLAQYDVFTGDPGFIEDDIENIKAVTAEDVMRVYEKYVKGKPYVMTSFVPKGQMELIAENSEKAEVVEEEITENVETEIVDADVEIEKTPSKFDRSVAPAMGETPKLNIPDSWTAELPNEMEVYGIVQDELPLVNFSLVIEGGHLLDDLNINGVANLMSDILMEGTATKTPLELEEAIDRLGASINMYTTDESIVLRGNTLARNFDATMALVQEILLEPRWDEKEFARIKTSTINGIKRSDANPNVIANRVYSKRLYGENHPLAYSTSGTVESVEAITMQDLKDYYNNYFSPSVSRFHVVGDISESQALASLEGLKENWAAKEVTIPEFPVENNRDKASLYFVDVPNAKQSVINIGYISMPRTDKDFYPAEVMNYKLGGSFSGNVNLVLREEKGYTYGARSGFSGSKIPGTFTASSSVRTNTTGESVSIFRDEIQKYKDGISPEDLEFTKNALIKSNARRFETQGSLLGMLQERSAYDLDPNYIENEEATIKNMTLEQHKALANKYLDESKMAYLVVGDAATQYQQFKEMGFDEVMLLDKEGNEVKLEEIKK</sequence>
<keyword evidence="4" id="KW-0862">Zinc</keyword>
<dbReference type="Gene3D" id="3.30.830.10">
    <property type="entry name" value="Metalloenzyme, LuxS/M16 peptidase-like"/>
    <property type="match status" value="4"/>
</dbReference>
<dbReference type="InterPro" id="IPR011249">
    <property type="entry name" value="Metalloenz_LuxS/M16"/>
</dbReference>
<dbReference type="GO" id="GO:0046872">
    <property type="term" value="F:metal ion binding"/>
    <property type="evidence" value="ECO:0007669"/>
    <property type="project" value="InterPro"/>
</dbReference>
<dbReference type="Proteomes" id="UP000290037">
    <property type="component" value="Unassembled WGS sequence"/>
</dbReference>
<evidence type="ECO:0000256" key="5">
    <source>
        <dbReference type="ARBA" id="ARBA00023049"/>
    </source>
</evidence>
<dbReference type="InterPro" id="IPR050626">
    <property type="entry name" value="Peptidase_M16"/>
</dbReference>
<evidence type="ECO:0000313" key="10">
    <source>
        <dbReference type="EMBL" id="SHH99112.1"/>
    </source>
</evidence>
<evidence type="ECO:0000256" key="6">
    <source>
        <dbReference type="SAM" id="SignalP"/>
    </source>
</evidence>
<protein>
    <submittedName>
        <fullName evidence="10">Zinc protease</fullName>
    </submittedName>
</protein>
<dbReference type="PANTHER" id="PTHR43690">
    <property type="entry name" value="NARDILYSIN"/>
    <property type="match status" value="1"/>
</dbReference>
<feature type="signal peptide" evidence="6">
    <location>
        <begin position="1"/>
        <end position="23"/>
    </location>
</feature>
<reference evidence="9 12" key="3">
    <citation type="submission" date="2018-07" db="EMBL/GenBank/DDBJ databases">
        <title>Leeuwenhoekiella genomics.</title>
        <authorList>
            <person name="Tahon G."/>
            <person name="Willems A."/>
        </authorList>
    </citation>
    <scope>NUCLEOTIDE SEQUENCE [LARGE SCALE GENOMIC DNA]</scope>
    <source>
        <strain evidence="9 12">LMG 24856</strain>
    </source>
</reference>
<evidence type="ECO:0000256" key="1">
    <source>
        <dbReference type="ARBA" id="ARBA00007261"/>
    </source>
</evidence>
<dbReference type="PANTHER" id="PTHR43690:SF35">
    <property type="entry name" value="NON-CATALYTIC MEMBER OF PEPTIDASE SUBFAMILY M16B-RELATED"/>
    <property type="match status" value="1"/>
</dbReference>
<dbReference type="GO" id="GO:0006508">
    <property type="term" value="P:proteolysis"/>
    <property type="evidence" value="ECO:0007669"/>
    <property type="project" value="UniProtKB-KW"/>
</dbReference>
<proteinExistence type="inferred from homology"/>
<feature type="domain" description="Peptidase M16 C-terminal" evidence="8">
    <location>
        <begin position="681"/>
        <end position="857"/>
    </location>
</feature>
<keyword evidence="2 10" id="KW-0645">Protease</keyword>
<dbReference type="EMBL" id="FQXT01000003">
    <property type="protein sequence ID" value="SHH99112.1"/>
    <property type="molecule type" value="Genomic_DNA"/>
</dbReference>
<dbReference type="Proteomes" id="UP000184240">
    <property type="component" value="Unassembled WGS sequence"/>
</dbReference>
<evidence type="ECO:0000259" key="8">
    <source>
        <dbReference type="Pfam" id="PF05193"/>
    </source>
</evidence>
<evidence type="ECO:0000313" key="11">
    <source>
        <dbReference type="Proteomes" id="UP000184240"/>
    </source>
</evidence>
<dbReference type="RefSeq" id="WP_072981891.1">
    <property type="nucleotide sequence ID" value="NZ_FQXT01000003.1"/>
</dbReference>
<dbReference type="GO" id="GO:0008237">
    <property type="term" value="F:metallopeptidase activity"/>
    <property type="evidence" value="ECO:0007669"/>
    <property type="project" value="UniProtKB-KW"/>
</dbReference>
<evidence type="ECO:0000259" key="7">
    <source>
        <dbReference type="Pfam" id="PF00675"/>
    </source>
</evidence>
<evidence type="ECO:0000256" key="4">
    <source>
        <dbReference type="ARBA" id="ARBA00022833"/>
    </source>
</evidence>
<comment type="similarity">
    <text evidence="1">Belongs to the peptidase M16 family.</text>
</comment>
<dbReference type="SUPFAM" id="SSF63411">
    <property type="entry name" value="LuxS/MPP-like metallohydrolase"/>
    <property type="match status" value="4"/>
</dbReference>
<reference evidence="10" key="1">
    <citation type="submission" date="2016-11" db="EMBL/GenBank/DDBJ databases">
        <authorList>
            <person name="Jaros S."/>
            <person name="Januszkiewicz K."/>
            <person name="Wedrychowicz H."/>
        </authorList>
    </citation>
    <scope>NUCLEOTIDE SEQUENCE [LARGE SCALE GENOMIC DNA]</scope>
    <source>
        <strain evidence="10">DSM 19859</strain>
    </source>
</reference>
<feature type="domain" description="Peptidase M16 C-terminal" evidence="8">
    <location>
        <begin position="210"/>
        <end position="388"/>
    </location>
</feature>
<evidence type="ECO:0000256" key="3">
    <source>
        <dbReference type="ARBA" id="ARBA00022801"/>
    </source>
</evidence>
<organism evidence="10 11">
    <name type="scientific">Leeuwenhoekiella palythoae</name>
    <dbReference type="NCBI Taxonomy" id="573501"/>
    <lineage>
        <taxon>Bacteria</taxon>
        <taxon>Pseudomonadati</taxon>
        <taxon>Bacteroidota</taxon>
        <taxon>Flavobacteriia</taxon>
        <taxon>Flavobacteriales</taxon>
        <taxon>Flavobacteriaceae</taxon>
        <taxon>Leeuwenhoekiella</taxon>
    </lineage>
</organism>
<feature type="domain" description="Peptidase M16 N-terminal" evidence="7">
    <location>
        <begin position="538"/>
        <end position="659"/>
    </location>
</feature>
<accession>A0A1M5XHK2</accession>